<feature type="transmembrane region" description="Helical" evidence="19">
    <location>
        <begin position="144"/>
        <end position="163"/>
    </location>
</feature>
<dbReference type="PANTHER" id="PTHR46382">
    <property type="entry name" value="PHOSPHATIDATE CYTIDYLYLTRANSFERASE"/>
    <property type="match status" value="1"/>
</dbReference>
<keyword evidence="17" id="KW-1208">Phospholipid metabolism</keyword>
<feature type="transmembrane region" description="Helical" evidence="19">
    <location>
        <begin position="55"/>
        <end position="72"/>
    </location>
</feature>
<dbReference type="Pfam" id="PF01148">
    <property type="entry name" value="CTP_transf_1"/>
    <property type="match status" value="1"/>
</dbReference>
<gene>
    <name evidence="20" type="ORF">HYX28_07335</name>
</gene>
<comment type="catalytic activity">
    <reaction evidence="1 18">
        <text>a 1,2-diacyl-sn-glycero-3-phosphate + CTP + H(+) = a CDP-1,2-diacyl-sn-glycerol + diphosphate</text>
        <dbReference type="Rhea" id="RHEA:16229"/>
        <dbReference type="ChEBI" id="CHEBI:15378"/>
        <dbReference type="ChEBI" id="CHEBI:33019"/>
        <dbReference type="ChEBI" id="CHEBI:37563"/>
        <dbReference type="ChEBI" id="CHEBI:58332"/>
        <dbReference type="ChEBI" id="CHEBI:58608"/>
        <dbReference type="EC" id="2.7.7.41"/>
    </reaction>
</comment>
<evidence type="ECO:0000256" key="6">
    <source>
        <dbReference type="ARBA" id="ARBA00012487"/>
    </source>
</evidence>
<protein>
    <recommendedName>
        <fullName evidence="7 18">Phosphatidate cytidylyltransferase</fullName>
        <ecNumber evidence="6 18">2.7.7.41</ecNumber>
    </recommendedName>
</protein>
<sequence length="304" mass="33098">MKRALTAVVLIPIVLLLTFKAPLWLFCAIVAVVAMLAMREYMDLVVGYGYEPLRLTAYLLVPLYFALLAVVGRDAVGQQSAGEFFLLGGAFVLPVAFIYGLIGLRKDLRLALPSVALTWTGFVLVAFALATLVFIRVLPLGPFYLFYLFVVVWSGDIFAYWVGTAIGKHKLAPEVSPKKTWEGAVASVIAAAALGALILQFAPGIVNQMREWGAPLHYDWPEREAQLGFREWQLLPLWKALLCSALINIAAQFGDLVESMMKRGAGVKDSGSILPGHGGVLDRVDALLFAAPFGFAVILFAIHS</sequence>
<evidence type="ECO:0000256" key="3">
    <source>
        <dbReference type="ARBA" id="ARBA00005119"/>
    </source>
</evidence>
<keyword evidence="9" id="KW-0444">Lipid biosynthesis</keyword>
<dbReference type="AlphaFoldDB" id="A0A932AAC2"/>
<keyword evidence="14" id="KW-0443">Lipid metabolism</keyword>
<evidence type="ECO:0000256" key="14">
    <source>
        <dbReference type="ARBA" id="ARBA00023098"/>
    </source>
</evidence>
<dbReference type="EMBL" id="JACPNR010000009">
    <property type="protein sequence ID" value="MBI2678579.1"/>
    <property type="molecule type" value="Genomic_DNA"/>
</dbReference>
<feature type="transmembrane region" description="Helical" evidence="19">
    <location>
        <begin position="284"/>
        <end position="302"/>
    </location>
</feature>
<evidence type="ECO:0000256" key="4">
    <source>
        <dbReference type="ARBA" id="ARBA00005189"/>
    </source>
</evidence>
<comment type="caution">
    <text evidence="20">The sequence shown here is derived from an EMBL/GenBank/DDBJ whole genome shotgun (WGS) entry which is preliminary data.</text>
</comment>
<dbReference type="Proteomes" id="UP000779809">
    <property type="component" value="Unassembled WGS sequence"/>
</dbReference>
<feature type="transmembrane region" description="Helical" evidence="19">
    <location>
        <begin position="183"/>
        <end position="202"/>
    </location>
</feature>
<evidence type="ECO:0000256" key="15">
    <source>
        <dbReference type="ARBA" id="ARBA00023136"/>
    </source>
</evidence>
<evidence type="ECO:0000256" key="18">
    <source>
        <dbReference type="RuleBase" id="RU003938"/>
    </source>
</evidence>
<evidence type="ECO:0000256" key="13">
    <source>
        <dbReference type="ARBA" id="ARBA00022989"/>
    </source>
</evidence>
<evidence type="ECO:0000256" key="11">
    <source>
        <dbReference type="ARBA" id="ARBA00022692"/>
    </source>
</evidence>
<evidence type="ECO:0000256" key="9">
    <source>
        <dbReference type="ARBA" id="ARBA00022516"/>
    </source>
</evidence>
<dbReference type="EC" id="2.7.7.41" evidence="6 18"/>
<evidence type="ECO:0000256" key="8">
    <source>
        <dbReference type="ARBA" id="ARBA00022475"/>
    </source>
</evidence>
<reference evidence="20" key="1">
    <citation type="submission" date="2020-07" db="EMBL/GenBank/DDBJ databases">
        <title>Huge and variable diversity of episymbiotic CPR bacteria and DPANN archaea in groundwater ecosystems.</title>
        <authorList>
            <person name="He C.Y."/>
            <person name="Keren R."/>
            <person name="Whittaker M."/>
            <person name="Farag I.F."/>
            <person name="Doudna J."/>
            <person name="Cate J.H.D."/>
            <person name="Banfield J.F."/>
        </authorList>
    </citation>
    <scope>NUCLEOTIDE SEQUENCE</scope>
    <source>
        <strain evidence="20">NC_groundwater_580_Pr5_B-0.1um_64_19</strain>
    </source>
</reference>
<feature type="transmembrane region" description="Helical" evidence="19">
    <location>
        <begin position="116"/>
        <end position="137"/>
    </location>
</feature>
<keyword evidence="12 18" id="KW-0548">Nucleotidyltransferase</keyword>
<evidence type="ECO:0000256" key="16">
    <source>
        <dbReference type="ARBA" id="ARBA00023209"/>
    </source>
</evidence>
<evidence type="ECO:0000256" key="10">
    <source>
        <dbReference type="ARBA" id="ARBA00022679"/>
    </source>
</evidence>
<comment type="pathway">
    <text evidence="3 18">Phospholipid metabolism; CDP-diacylglycerol biosynthesis; CDP-diacylglycerol from sn-glycerol 3-phosphate: step 3/3.</text>
</comment>
<evidence type="ECO:0000256" key="12">
    <source>
        <dbReference type="ARBA" id="ARBA00022695"/>
    </source>
</evidence>
<evidence type="ECO:0000256" key="5">
    <source>
        <dbReference type="ARBA" id="ARBA00010185"/>
    </source>
</evidence>
<dbReference type="GO" id="GO:0004605">
    <property type="term" value="F:phosphatidate cytidylyltransferase activity"/>
    <property type="evidence" value="ECO:0007669"/>
    <property type="project" value="UniProtKB-EC"/>
</dbReference>
<dbReference type="PROSITE" id="PS01315">
    <property type="entry name" value="CDS"/>
    <property type="match status" value="1"/>
</dbReference>
<name>A0A932AAC2_9BACT</name>
<dbReference type="InterPro" id="IPR000374">
    <property type="entry name" value="PC_trans"/>
</dbReference>
<evidence type="ECO:0000256" key="1">
    <source>
        <dbReference type="ARBA" id="ARBA00001698"/>
    </source>
</evidence>
<evidence type="ECO:0000256" key="2">
    <source>
        <dbReference type="ARBA" id="ARBA00004651"/>
    </source>
</evidence>
<accession>A0A932AAC2</accession>
<evidence type="ECO:0000256" key="17">
    <source>
        <dbReference type="ARBA" id="ARBA00023264"/>
    </source>
</evidence>
<evidence type="ECO:0000256" key="19">
    <source>
        <dbReference type="SAM" id="Phobius"/>
    </source>
</evidence>
<keyword evidence="11 18" id="KW-0812">Transmembrane</keyword>
<keyword evidence="8" id="KW-1003">Cell membrane</keyword>
<evidence type="ECO:0000313" key="20">
    <source>
        <dbReference type="EMBL" id="MBI2678579.1"/>
    </source>
</evidence>
<evidence type="ECO:0000256" key="7">
    <source>
        <dbReference type="ARBA" id="ARBA00019373"/>
    </source>
</evidence>
<dbReference type="GO" id="GO:0005886">
    <property type="term" value="C:plasma membrane"/>
    <property type="evidence" value="ECO:0007669"/>
    <property type="project" value="UniProtKB-SubCell"/>
</dbReference>
<dbReference type="PANTHER" id="PTHR46382:SF1">
    <property type="entry name" value="PHOSPHATIDATE CYTIDYLYLTRANSFERASE"/>
    <property type="match status" value="1"/>
</dbReference>
<keyword evidence="13 19" id="KW-1133">Transmembrane helix</keyword>
<comment type="similarity">
    <text evidence="5 18">Belongs to the CDS family.</text>
</comment>
<feature type="transmembrane region" description="Helical" evidence="19">
    <location>
        <begin position="7"/>
        <end position="35"/>
    </location>
</feature>
<keyword evidence="10 18" id="KW-0808">Transferase</keyword>
<comment type="subcellular location">
    <subcellularLocation>
        <location evidence="2">Cell membrane</location>
        <topology evidence="2">Multi-pass membrane protein</topology>
    </subcellularLocation>
</comment>
<proteinExistence type="inferred from homology"/>
<evidence type="ECO:0000313" key="21">
    <source>
        <dbReference type="Proteomes" id="UP000779809"/>
    </source>
</evidence>
<feature type="transmembrane region" description="Helical" evidence="19">
    <location>
        <begin position="84"/>
        <end position="104"/>
    </location>
</feature>
<dbReference type="GO" id="GO:0016024">
    <property type="term" value="P:CDP-diacylglycerol biosynthetic process"/>
    <property type="evidence" value="ECO:0007669"/>
    <property type="project" value="TreeGrafter"/>
</dbReference>
<keyword evidence="16" id="KW-0594">Phospholipid biosynthesis</keyword>
<comment type="pathway">
    <text evidence="4">Lipid metabolism.</text>
</comment>
<organism evidence="20 21">
    <name type="scientific">Candidatus Korobacter versatilis</name>
    <dbReference type="NCBI Taxonomy" id="658062"/>
    <lineage>
        <taxon>Bacteria</taxon>
        <taxon>Pseudomonadati</taxon>
        <taxon>Acidobacteriota</taxon>
        <taxon>Terriglobia</taxon>
        <taxon>Terriglobales</taxon>
        <taxon>Candidatus Korobacteraceae</taxon>
        <taxon>Candidatus Korobacter</taxon>
    </lineage>
</organism>
<keyword evidence="15 19" id="KW-0472">Membrane</keyword>